<evidence type="ECO:0000256" key="7">
    <source>
        <dbReference type="ARBA" id="ARBA00023136"/>
    </source>
</evidence>
<organism evidence="10 11">
    <name type="scientific">Sinosporangium siamense</name>
    <dbReference type="NCBI Taxonomy" id="1367973"/>
    <lineage>
        <taxon>Bacteria</taxon>
        <taxon>Bacillati</taxon>
        <taxon>Actinomycetota</taxon>
        <taxon>Actinomycetes</taxon>
        <taxon>Streptosporangiales</taxon>
        <taxon>Streptosporangiaceae</taxon>
        <taxon>Sinosporangium</taxon>
    </lineage>
</organism>
<feature type="transmembrane region" description="Helical" evidence="8">
    <location>
        <begin position="357"/>
        <end position="377"/>
    </location>
</feature>
<dbReference type="FunFam" id="1.20.1720.10:FF:000005">
    <property type="entry name" value="Bcr/CflA family efflux transporter"/>
    <property type="match status" value="1"/>
</dbReference>
<keyword evidence="11" id="KW-1185">Reference proteome</keyword>
<keyword evidence="3" id="KW-0813">Transport</keyword>
<dbReference type="RefSeq" id="WP_204031628.1">
    <property type="nucleotide sequence ID" value="NZ_BOOW01000047.1"/>
</dbReference>
<evidence type="ECO:0000256" key="1">
    <source>
        <dbReference type="ARBA" id="ARBA00004651"/>
    </source>
</evidence>
<feature type="transmembrane region" description="Helical" evidence="8">
    <location>
        <begin position="292"/>
        <end position="319"/>
    </location>
</feature>
<evidence type="ECO:0000256" key="6">
    <source>
        <dbReference type="ARBA" id="ARBA00022989"/>
    </source>
</evidence>
<dbReference type="GO" id="GO:0042910">
    <property type="term" value="F:xenobiotic transmembrane transporter activity"/>
    <property type="evidence" value="ECO:0007669"/>
    <property type="project" value="InterPro"/>
</dbReference>
<dbReference type="AlphaFoldDB" id="A0A919RPI4"/>
<dbReference type="EMBL" id="BOOW01000047">
    <property type="protein sequence ID" value="GII96635.1"/>
    <property type="molecule type" value="Genomic_DNA"/>
</dbReference>
<dbReference type="Proteomes" id="UP000606172">
    <property type="component" value="Unassembled WGS sequence"/>
</dbReference>
<dbReference type="Gene3D" id="1.20.1720.10">
    <property type="entry name" value="Multidrug resistance protein D"/>
    <property type="match status" value="1"/>
</dbReference>
<dbReference type="InterPro" id="IPR011701">
    <property type="entry name" value="MFS"/>
</dbReference>
<feature type="transmembrane region" description="Helical" evidence="8">
    <location>
        <begin position="325"/>
        <end position="345"/>
    </location>
</feature>
<evidence type="ECO:0000259" key="9">
    <source>
        <dbReference type="PROSITE" id="PS50850"/>
    </source>
</evidence>
<evidence type="ECO:0000256" key="3">
    <source>
        <dbReference type="ARBA" id="ARBA00022448"/>
    </source>
</evidence>
<comment type="similarity">
    <text evidence="2">Belongs to the major facilitator superfamily. Bcr/CmlA family.</text>
</comment>
<evidence type="ECO:0000313" key="11">
    <source>
        <dbReference type="Proteomes" id="UP000606172"/>
    </source>
</evidence>
<dbReference type="InterPro" id="IPR036259">
    <property type="entry name" value="MFS_trans_sf"/>
</dbReference>
<evidence type="ECO:0000256" key="8">
    <source>
        <dbReference type="SAM" id="Phobius"/>
    </source>
</evidence>
<proteinExistence type="inferred from homology"/>
<dbReference type="CDD" id="cd17320">
    <property type="entry name" value="MFS_MdfA_MDR_like"/>
    <property type="match status" value="1"/>
</dbReference>
<dbReference type="PROSITE" id="PS50850">
    <property type="entry name" value="MFS"/>
    <property type="match status" value="1"/>
</dbReference>
<dbReference type="NCBIfam" id="TIGR00710">
    <property type="entry name" value="efflux_Bcr_CflA"/>
    <property type="match status" value="1"/>
</dbReference>
<feature type="transmembrane region" description="Helical" evidence="8">
    <location>
        <begin position="226"/>
        <end position="247"/>
    </location>
</feature>
<feature type="transmembrane region" description="Helical" evidence="8">
    <location>
        <begin position="21"/>
        <end position="38"/>
    </location>
</feature>
<evidence type="ECO:0000256" key="2">
    <source>
        <dbReference type="ARBA" id="ARBA00006236"/>
    </source>
</evidence>
<keyword evidence="7 8" id="KW-0472">Membrane</keyword>
<comment type="subcellular location">
    <subcellularLocation>
        <location evidence="1">Cell membrane</location>
        <topology evidence="1">Multi-pass membrane protein</topology>
    </subcellularLocation>
</comment>
<feature type="transmembrane region" description="Helical" evidence="8">
    <location>
        <begin position="58"/>
        <end position="78"/>
    </location>
</feature>
<feature type="transmembrane region" description="Helical" evidence="8">
    <location>
        <begin position="118"/>
        <end position="135"/>
    </location>
</feature>
<accession>A0A919RPI4</accession>
<feature type="transmembrane region" description="Helical" evidence="8">
    <location>
        <begin position="383"/>
        <end position="404"/>
    </location>
</feature>
<sequence>MTTAAAAAPQQTVDPVRRRRVLLLTLLGALSAIGPLTIDMYLPALPAITGEFGTGAAQVQLTLTASLIGAALGQVVVGPISDVRGRRGPLMISMIAYAVASVLCALSPSVYALVALRLIQGFTGGAALVIVRAIVRDLYSGPAIARVFASLMLVSGLAPMLAPIAGAEVLRFTSWRGIFVVLGVAGLVLLVTVLLWLKESLPAEERQGGGLRTTASTFWRLLRDRAFLGSALAGGLGFAGMFAYISASPFVLQDVYGVSPQLYSLIFALNALALVITAQIGGRLTGRVRPAVLVVSGLSAMVVGAGLLLAAVLAGAGLWTVVGGLMVLMAGLGLSLPGTTALALAGQPPQIAGSASALLGVMQFTLGGLAAPLSSVAGEGSALPMAVVITGINVLALVAFLALWRRPAAGPVRITEQVQP</sequence>
<evidence type="ECO:0000256" key="5">
    <source>
        <dbReference type="ARBA" id="ARBA00022692"/>
    </source>
</evidence>
<evidence type="ECO:0000313" key="10">
    <source>
        <dbReference type="EMBL" id="GII96635.1"/>
    </source>
</evidence>
<reference evidence="10" key="1">
    <citation type="submission" date="2021-01" db="EMBL/GenBank/DDBJ databases">
        <title>Whole genome shotgun sequence of Sinosporangium siamense NBRC 109515.</title>
        <authorList>
            <person name="Komaki H."/>
            <person name="Tamura T."/>
        </authorList>
    </citation>
    <scope>NUCLEOTIDE SEQUENCE</scope>
    <source>
        <strain evidence="10">NBRC 109515</strain>
    </source>
</reference>
<feature type="transmembrane region" description="Helical" evidence="8">
    <location>
        <begin position="90"/>
        <end position="112"/>
    </location>
</feature>
<comment type="caution">
    <text evidence="10">The sequence shown here is derived from an EMBL/GenBank/DDBJ whole genome shotgun (WGS) entry which is preliminary data.</text>
</comment>
<feature type="domain" description="Major facilitator superfamily (MFS) profile" evidence="9">
    <location>
        <begin position="20"/>
        <end position="408"/>
    </location>
</feature>
<keyword evidence="5 8" id="KW-0812">Transmembrane</keyword>
<dbReference type="GO" id="GO:0005886">
    <property type="term" value="C:plasma membrane"/>
    <property type="evidence" value="ECO:0007669"/>
    <property type="project" value="UniProtKB-SubCell"/>
</dbReference>
<dbReference type="SUPFAM" id="SSF103473">
    <property type="entry name" value="MFS general substrate transporter"/>
    <property type="match status" value="1"/>
</dbReference>
<protein>
    <submittedName>
        <fullName evidence="10">Bcr/CflA family drug resistance efflux transporter</fullName>
    </submittedName>
</protein>
<name>A0A919RPI4_9ACTN</name>
<keyword evidence="6 8" id="KW-1133">Transmembrane helix</keyword>
<dbReference type="PANTHER" id="PTHR23502:SF132">
    <property type="entry name" value="POLYAMINE TRANSPORTER 2-RELATED"/>
    <property type="match status" value="1"/>
</dbReference>
<dbReference type="InterPro" id="IPR004812">
    <property type="entry name" value="Efflux_drug-R_Bcr/CmlA"/>
</dbReference>
<keyword evidence="4" id="KW-1003">Cell membrane</keyword>
<feature type="transmembrane region" description="Helical" evidence="8">
    <location>
        <begin position="262"/>
        <end position="280"/>
    </location>
</feature>
<dbReference type="PRINTS" id="PR01035">
    <property type="entry name" value="TCRTETA"/>
</dbReference>
<dbReference type="GO" id="GO:1990961">
    <property type="term" value="P:xenobiotic detoxification by transmembrane export across the plasma membrane"/>
    <property type="evidence" value="ECO:0007669"/>
    <property type="project" value="InterPro"/>
</dbReference>
<evidence type="ECO:0000256" key="4">
    <source>
        <dbReference type="ARBA" id="ARBA00022475"/>
    </source>
</evidence>
<dbReference type="InterPro" id="IPR001958">
    <property type="entry name" value="Tet-R_TetA/multi-R_MdtG-like"/>
</dbReference>
<dbReference type="InterPro" id="IPR020846">
    <property type="entry name" value="MFS_dom"/>
</dbReference>
<dbReference type="Pfam" id="PF07690">
    <property type="entry name" value="MFS_1"/>
    <property type="match status" value="1"/>
</dbReference>
<gene>
    <name evidence="10" type="primary">tcaB</name>
    <name evidence="10" type="ORF">Ssi02_68660</name>
</gene>
<feature type="transmembrane region" description="Helical" evidence="8">
    <location>
        <begin position="147"/>
        <end position="165"/>
    </location>
</feature>
<dbReference type="PANTHER" id="PTHR23502">
    <property type="entry name" value="MAJOR FACILITATOR SUPERFAMILY"/>
    <property type="match status" value="1"/>
</dbReference>
<feature type="transmembrane region" description="Helical" evidence="8">
    <location>
        <begin position="177"/>
        <end position="197"/>
    </location>
</feature>